<evidence type="ECO:0000313" key="3">
    <source>
        <dbReference type="RefSeq" id="XP_026682452.1"/>
    </source>
</evidence>
<organism evidence="2 3">
    <name type="scientific">Diaphorina citri</name>
    <name type="common">Asian citrus psyllid</name>
    <dbReference type="NCBI Taxonomy" id="121845"/>
    <lineage>
        <taxon>Eukaryota</taxon>
        <taxon>Metazoa</taxon>
        <taxon>Ecdysozoa</taxon>
        <taxon>Arthropoda</taxon>
        <taxon>Hexapoda</taxon>
        <taxon>Insecta</taxon>
        <taxon>Pterygota</taxon>
        <taxon>Neoptera</taxon>
        <taxon>Paraneoptera</taxon>
        <taxon>Hemiptera</taxon>
        <taxon>Sternorrhyncha</taxon>
        <taxon>Psylloidea</taxon>
        <taxon>Psyllidae</taxon>
        <taxon>Diaphorininae</taxon>
        <taxon>Diaphorina</taxon>
    </lineage>
</organism>
<keyword evidence="2" id="KW-1185">Reference proteome</keyword>
<dbReference type="GeneID" id="103513468"/>
<dbReference type="RefSeq" id="XP_026682452.1">
    <property type="nucleotide sequence ID" value="XM_026826651.1"/>
</dbReference>
<protein>
    <submittedName>
        <fullName evidence="3">Uncharacterized protein LOC103513468 isoform X1</fullName>
    </submittedName>
</protein>
<sequence>MQRNVQWCPNPFAGFWGNKGLQQIQPFNHNIAHFKPCKENIDLDSFSLGEKLKDSLEIMYGDEFLTENSYYSLLSEKQSIILEHPSQHCCPPISGMYSNVCNKMQTFSNVEIDGINSGKSDIATVPILYHTFPCMDTIDSAAELSNQSAEDPTSINKSSRNSKSMILSIYSPELLEAAKHLYTKTQRNIFLTNNRNVNFPLNTLKQTLEESWLKLSDSEKMIYISQVCETLDKSSIVDRDISHEPSAHESLPPSKNTESDSTVYPNLKDEYVNSIYLNNNNINHTVSHNSHSIGKKKRYRRTKAEILALKTPQINMVEKK</sequence>
<evidence type="ECO:0000256" key="1">
    <source>
        <dbReference type="SAM" id="MobiDB-lite"/>
    </source>
</evidence>
<accession>A0A3Q0J1U3</accession>
<feature type="compositionally biased region" description="Polar residues" evidence="1">
    <location>
        <begin position="253"/>
        <end position="263"/>
    </location>
</feature>
<name>A0A3Q0J1U3_DIACI</name>
<dbReference type="Proteomes" id="UP000079169">
    <property type="component" value="Unplaced"/>
</dbReference>
<proteinExistence type="predicted"/>
<gene>
    <name evidence="3" type="primary">LOC103513468</name>
</gene>
<reference evidence="3" key="1">
    <citation type="submission" date="2025-08" db="UniProtKB">
        <authorList>
            <consortium name="RefSeq"/>
        </authorList>
    </citation>
    <scope>IDENTIFICATION</scope>
</reference>
<feature type="region of interest" description="Disordered" evidence="1">
    <location>
        <begin position="243"/>
        <end position="263"/>
    </location>
</feature>
<evidence type="ECO:0000313" key="2">
    <source>
        <dbReference type="Proteomes" id="UP000079169"/>
    </source>
</evidence>
<dbReference type="PaxDb" id="121845-A0A3Q0J1U3"/>
<dbReference type="AlphaFoldDB" id="A0A3Q0J1U3"/>